<dbReference type="GO" id="GO:0007200">
    <property type="term" value="P:phospholipase C-activating G protein-coupled receptor signaling pathway"/>
    <property type="evidence" value="ECO:0007669"/>
    <property type="project" value="InterPro"/>
</dbReference>
<organism evidence="3 4">
    <name type="scientific">Populus euphratica</name>
    <name type="common">Euphrates poplar</name>
    <dbReference type="NCBI Taxonomy" id="75702"/>
    <lineage>
        <taxon>Eukaryota</taxon>
        <taxon>Viridiplantae</taxon>
        <taxon>Streptophyta</taxon>
        <taxon>Embryophyta</taxon>
        <taxon>Tracheophyta</taxon>
        <taxon>Spermatophyta</taxon>
        <taxon>Magnoliopsida</taxon>
        <taxon>eudicotyledons</taxon>
        <taxon>Gunneridae</taxon>
        <taxon>Pentapetalae</taxon>
        <taxon>rosids</taxon>
        <taxon>fabids</taxon>
        <taxon>Malpighiales</taxon>
        <taxon>Salicaceae</taxon>
        <taxon>Saliceae</taxon>
        <taxon>Populus</taxon>
    </lineage>
</organism>
<dbReference type="KEGG" id="peu:105121274"/>
<dbReference type="AlphaFoldDB" id="A0AAJ6XGJ0"/>
<gene>
    <name evidence="4" type="primary">LOC105121274</name>
</gene>
<proteinExistence type="predicted"/>
<evidence type="ECO:0000259" key="2">
    <source>
        <dbReference type="Pfam" id="PF00609"/>
    </source>
</evidence>
<sequence length="86" mass="9986">MTMCCLDHLYDDIIFNVCRGLENIIRMHVKKVNCSEWEQIPVPKIVRAIVALNLHSYASGRNPWGSPKPEYLEKDSIPRDTTTYLH</sequence>
<reference evidence="4" key="1">
    <citation type="submission" date="2025-08" db="UniProtKB">
        <authorList>
            <consortium name="RefSeq"/>
        </authorList>
    </citation>
    <scope>IDENTIFICATION</scope>
</reference>
<feature type="region of interest" description="Disordered" evidence="1">
    <location>
        <begin position="58"/>
        <end position="86"/>
    </location>
</feature>
<evidence type="ECO:0000313" key="4">
    <source>
        <dbReference type="RefSeq" id="XP_011018158.1"/>
    </source>
</evidence>
<protein>
    <submittedName>
        <fullName evidence="4">Diacylglycerol kinase 3-like isoform X1</fullName>
    </submittedName>
</protein>
<accession>A0AAJ6XGJ0</accession>
<name>A0AAJ6XGJ0_POPEU</name>
<evidence type="ECO:0000313" key="3">
    <source>
        <dbReference type="Proteomes" id="UP000694918"/>
    </source>
</evidence>
<dbReference type="RefSeq" id="XP_011018158.1">
    <property type="nucleotide sequence ID" value="XM_011019856.1"/>
</dbReference>
<dbReference type="Pfam" id="PF00609">
    <property type="entry name" value="DAGK_acc"/>
    <property type="match status" value="1"/>
</dbReference>
<dbReference type="InterPro" id="IPR000756">
    <property type="entry name" value="Diacylglycerol_kin_accessory"/>
</dbReference>
<evidence type="ECO:0000256" key="1">
    <source>
        <dbReference type="SAM" id="MobiDB-lite"/>
    </source>
</evidence>
<feature type="domain" description="Diacylglycerol kinase accessory" evidence="2">
    <location>
        <begin position="16"/>
        <end position="72"/>
    </location>
</feature>
<dbReference type="GeneID" id="105121274"/>
<dbReference type="Proteomes" id="UP000694918">
    <property type="component" value="Unplaced"/>
</dbReference>
<keyword evidence="3" id="KW-1185">Reference proteome</keyword>
<dbReference type="GO" id="GO:0004143">
    <property type="term" value="F:ATP-dependent diacylglycerol kinase activity"/>
    <property type="evidence" value="ECO:0007669"/>
    <property type="project" value="InterPro"/>
</dbReference>